<dbReference type="PROSITE" id="PS50089">
    <property type="entry name" value="ZF_RING_2"/>
    <property type="match status" value="1"/>
</dbReference>
<dbReference type="GO" id="GO:0004842">
    <property type="term" value="F:ubiquitin-protein transferase activity"/>
    <property type="evidence" value="ECO:0007669"/>
    <property type="project" value="InterPro"/>
</dbReference>
<keyword evidence="1" id="KW-0479">Metal-binding</keyword>
<sequence>MNAIFPQIPSVCFTCFEVYTTNVTNHAFYSTKCGHLKGKFCLEEWIRQTSYQGRFKCPTCRESLLDSDCHPIYDFSNELLKSKFDDSKDKYLSEDNILKDSLSGKLKKESTFYIETGNRKVNRMFIQFFDVHNEYIVIVGYFSYEKPSYKSTEKTQFFMRNFLHTLILLLWHSTSSMRMLLNFVSVFQMELLST</sequence>
<dbReference type="InterPro" id="IPR013083">
    <property type="entry name" value="Znf_RING/FYVE/PHD"/>
</dbReference>
<dbReference type="GO" id="GO:0005634">
    <property type="term" value="C:nucleus"/>
    <property type="evidence" value="ECO:0007669"/>
    <property type="project" value="InterPro"/>
</dbReference>
<dbReference type="GO" id="GO:0008270">
    <property type="term" value="F:zinc ion binding"/>
    <property type="evidence" value="ECO:0007669"/>
    <property type="project" value="UniProtKB-KW"/>
</dbReference>
<dbReference type="PANTHER" id="PTHR16047:SF7">
    <property type="entry name" value="E3 UBIQUITIN-PROTEIN LIGASE RFWD3"/>
    <property type="match status" value="1"/>
</dbReference>
<evidence type="ECO:0000256" key="4">
    <source>
        <dbReference type="PROSITE-ProRule" id="PRU00175"/>
    </source>
</evidence>
<name>A0A0K0FFZ8_STRVS</name>
<evidence type="ECO:0000313" key="7">
    <source>
        <dbReference type="WBParaSite" id="SVE_0779500.1"/>
    </source>
</evidence>
<dbReference type="WBParaSite" id="SVE_0779500.1">
    <property type="protein sequence ID" value="SVE_0779500.1"/>
    <property type="gene ID" value="SVE_0779500"/>
</dbReference>
<dbReference type="AlphaFoldDB" id="A0A0K0FFZ8"/>
<evidence type="ECO:0000256" key="2">
    <source>
        <dbReference type="ARBA" id="ARBA00022771"/>
    </source>
</evidence>
<organism evidence="6 7">
    <name type="scientific">Strongyloides venezuelensis</name>
    <name type="common">Threadworm</name>
    <dbReference type="NCBI Taxonomy" id="75913"/>
    <lineage>
        <taxon>Eukaryota</taxon>
        <taxon>Metazoa</taxon>
        <taxon>Ecdysozoa</taxon>
        <taxon>Nematoda</taxon>
        <taxon>Chromadorea</taxon>
        <taxon>Rhabditida</taxon>
        <taxon>Tylenchina</taxon>
        <taxon>Panagrolaimomorpha</taxon>
        <taxon>Strongyloidoidea</taxon>
        <taxon>Strongyloididae</taxon>
        <taxon>Strongyloides</taxon>
    </lineage>
</organism>
<evidence type="ECO:0000313" key="6">
    <source>
        <dbReference type="Proteomes" id="UP000035680"/>
    </source>
</evidence>
<protein>
    <submittedName>
        <fullName evidence="7">RING-type domain-containing protein</fullName>
    </submittedName>
</protein>
<accession>A0A0K0FFZ8</accession>
<evidence type="ECO:0000259" key="5">
    <source>
        <dbReference type="PROSITE" id="PS50089"/>
    </source>
</evidence>
<dbReference type="GO" id="GO:0036297">
    <property type="term" value="P:interstrand cross-link repair"/>
    <property type="evidence" value="ECO:0007669"/>
    <property type="project" value="InterPro"/>
</dbReference>
<dbReference type="InterPro" id="IPR001841">
    <property type="entry name" value="Znf_RING"/>
</dbReference>
<dbReference type="Gene3D" id="3.30.40.10">
    <property type="entry name" value="Zinc/RING finger domain, C3HC4 (zinc finger)"/>
    <property type="match status" value="1"/>
</dbReference>
<dbReference type="GO" id="GO:0016567">
    <property type="term" value="P:protein ubiquitination"/>
    <property type="evidence" value="ECO:0007669"/>
    <property type="project" value="InterPro"/>
</dbReference>
<reference evidence="7" key="2">
    <citation type="submission" date="2015-08" db="UniProtKB">
        <authorList>
            <consortium name="WormBaseParasite"/>
        </authorList>
    </citation>
    <scope>IDENTIFICATION</scope>
</reference>
<dbReference type="Proteomes" id="UP000035680">
    <property type="component" value="Unassembled WGS sequence"/>
</dbReference>
<proteinExistence type="predicted"/>
<dbReference type="Pfam" id="PF00097">
    <property type="entry name" value="zf-C3HC4"/>
    <property type="match status" value="1"/>
</dbReference>
<dbReference type="STRING" id="75913.A0A0K0FFZ8"/>
<evidence type="ECO:0000256" key="1">
    <source>
        <dbReference type="ARBA" id="ARBA00022723"/>
    </source>
</evidence>
<dbReference type="PANTHER" id="PTHR16047">
    <property type="entry name" value="RFWD3 PROTEIN"/>
    <property type="match status" value="1"/>
</dbReference>
<dbReference type="InterPro" id="IPR018957">
    <property type="entry name" value="Znf_C3HC4_RING-type"/>
</dbReference>
<dbReference type="InterPro" id="IPR037381">
    <property type="entry name" value="RFWD3"/>
</dbReference>
<keyword evidence="6" id="KW-1185">Reference proteome</keyword>
<evidence type="ECO:0000256" key="3">
    <source>
        <dbReference type="ARBA" id="ARBA00022833"/>
    </source>
</evidence>
<keyword evidence="2 4" id="KW-0863">Zinc-finger</keyword>
<feature type="domain" description="RING-type" evidence="5">
    <location>
        <begin position="12"/>
        <end position="61"/>
    </location>
</feature>
<keyword evidence="3" id="KW-0862">Zinc</keyword>
<reference evidence="6" key="1">
    <citation type="submission" date="2014-07" db="EMBL/GenBank/DDBJ databases">
        <authorList>
            <person name="Martin A.A"/>
            <person name="De Silva N."/>
        </authorList>
    </citation>
    <scope>NUCLEOTIDE SEQUENCE</scope>
</reference>
<dbReference type="SUPFAM" id="SSF57850">
    <property type="entry name" value="RING/U-box"/>
    <property type="match status" value="1"/>
</dbReference>